<evidence type="ECO:0000313" key="2">
    <source>
        <dbReference type="Proteomes" id="UP000309550"/>
    </source>
</evidence>
<dbReference type="InterPro" id="IPR024409">
    <property type="entry name" value="DUF3833"/>
</dbReference>
<dbReference type="AlphaFoldDB" id="A0A5S3P7N7"/>
<proteinExistence type="predicted"/>
<dbReference type="Pfam" id="PF12915">
    <property type="entry name" value="DUF3833"/>
    <property type="match status" value="1"/>
</dbReference>
<reference evidence="1 2" key="1">
    <citation type="submission" date="2019-05" db="EMBL/GenBank/DDBJ databases">
        <title>Sulfitobacter sabulilitoris sp. nov., isolated from a marine sand.</title>
        <authorList>
            <person name="Yoon J.-H."/>
        </authorList>
    </citation>
    <scope>NUCLEOTIDE SEQUENCE [LARGE SCALE GENOMIC DNA]</scope>
    <source>
        <strain evidence="1 2">HSMS-29</strain>
    </source>
</reference>
<accession>A0A5S3P7N7</accession>
<organism evidence="1 2">
    <name type="scientific">Sulfitobacter sabulilitoris</name>
    <dbReference type="NCBI Taxonomy" id="2562655"/>
    <lineage>
        <taxon>Bacteria</taxon>
        <taxon>Pseudomonadati</taxon>
        <taxon>Pseudomonadota</taxon>
        <taxon>Alphaproteobacteria</taxon>
        <taxon>Rhodobacterales</taxon>
        <taxon>Roseobacteraceae</taxon>
        <taxon>Sulfitobacter</taxon>
    </lineage>
</organism>
<dbReference type="Proteomes" id="UP000309550">
    <property type="component" value="Unassembled WGS sequence"/>
</dbReference>
<dbReference type="OrthoDB" id="5296954at2"/>
<comment type="caution">
    <text evidence="1">The sequence shown here is derived from an EMBL/GenBank/DDBJ whole genome shotgun (WGS) entry which is preliminary data.</text>
</comment>
<protein>
    <submittedName>
        <fullName evidence="1">DUF3833 domain-containing protein</fullName>
    </submittedName>
</protein>
<keyword evidence="2" id="KW-1185">Reference proteome</keyword>
<evidence type="ECO:0000313" key="1">
    <source>
        <dbReference type="EMBL" id="TMM49422.1"/>
    </source>
</evidence>
<dbReference type="PROSITE" id="PS51257">
    <property type="entry name" value="PROKAR_LIPOPROTEIN"/>
    <property type="match status" value="1"/>
</dbReference>
<dbReference type="RefSeq" id="WP_138663686.1">
    <property type="nucleotide sequence ID" value="NZ_VANS01000008.1"/>
</dbReference>
<dbReference type="EMBL" id="VANS01000008">
    <property type="protein sequence ID" value="TMM49422.1"/>
    <property type="molecule type" value="Genomic_DNA"/>
</dbReference>
<name>A0A5S3P7N7_9RHOB</name>
<sequence length="175" mass="19868">MFRLLAAALITLSLGACVGKPALDDEKLSGGQLNLEEFFDGRVKAQGQFQDVFGTVRRRFDVDITGTWDGKTLTLVEDFVYEDKSTEQRVWTLTKTGPDTWRGTAPGVIGEAAGEERGDTFNWRYQIDLPVPDGTMRVRFDDWMWKLSENRVLNRAYMTKYGVDIGEVIISFEKQ</sequence>
<gene>
    <name evidence="1" type="ORF">FDT80_17800</name>
</gene>